<dbReference type="RefSeq" id="WP_306383999.1">
    <property type="nucleotide sequence ID" value="NZ_JASAVR010000025.1"/>
</dbReference>
<reference evidence="1 2" key="1">
    <citation type="journal article" date="2023" name="Front. Microbiol.">
        <title>Phylogeography and host specificity of Pasteurellaceae pathogenic to sea-farmed fish in the north-east Atlantic.</title>
        <authorList>
            <person name="Gulla S."/>
            <person name="Colquhoun D.J."/>
            <person name="Olsen A.B."/>
            <person name="Spilsberg B."/>
            <person name="Lagesen K."/>
            <person name="Aakesson C.P."/>
            <person name="Strom S."/>
            <person name="Manji F."/>
            <person name="Birkbeck T.H."/>
            <person name="Nilsen H.K."/>
        </authorList>
    </citation>
    <scope>NUCLEOTIDE SEQUENCE [LARGE SCALE GENOMIC DNA]</scope>
    <source>
        <strain evidence="1 2">VIO11850</strain>
    </source>
</reference>
<dbReference type="Proteomes" id="UP001224812">
    <property type="component" value="Unassembled WGS sequence"/>
</dbReference>
<evidence type="ECO:0000313" key="1">
    <source>
        <dbReference type="EMBL" id="MDP8086213.1"/>
    </source>
</evidence>
<organism evidence="1 2">
    <name type="scientific">Phocoenobacter skyensis</name>
    <dbReference type="NCBI Taxonomy" id="97481"/>
    <lineage>
        <taxon>Bacteria</taxon>
        <taxon>Pseudomonadati</taxon>
        <taxon>Pseudomonadota</taxon>
        <taxon>Gammaproteobacteria</taxon>
        <taxon>Pasteurellales</taxon>
        <taxon>Pasteurellaceae</taxon>
        <taxon>Phocoenobacter</taxon>
    </lineage>
</organism>
<comment type="caution">
    <text evidence="1">The sequence shown here is derived from an EMBL/GenBank/DDBJ whole genome shotgun (WGS) entry which is preliminary data.</text>
</comment>
<dbReference type="EMBL" id="JASAVS010000026">
    <property type="protein sequence ID" value="MDP8086213.1"/>
    <property type="molecule type" value="Genomic_DNA"/>
</dbReference>
<keyword evidence="2" id="KW-1185">Reference proteome</keyword>
<dbReference type="Pfam" id="PF06528">
    <property type="entry name" value="Phage_P2_GpE"/>
    <property type="match status" value="1"/>
</dbReference>
<protein>
    <submittedName>
        <fullName evidence="1">GpE family phage tail protein</fullName>
    </submittedName>
</protein>
<name>A0ABT9JN26_9PAST</name>
<evidence type="ECO:0000313" key="2">
    <source>
        <dbReference type="Proteomes" id="UP001224812"/>
    </source>
</evidence>
<proteinExistence type="predicted"/>
<sequence length="44" mass="5355">MPVFADLCWWFGWQPSEIWELDVADLPLWVEQMNRQIKKGYSKI</sequence>
<accession>A0ABT9JN26</accession>
<dbReference type="InterPro" id="IPR009493">
    <property type="entry name" value="P2_GpE"/>
</dbReference>
<gene>
    <name evidence="1" type="ORF">QJT92_09815</name>
</gene>